<feature type="binding site" evidence="9">
    <location>
        <position position="45"/>
    </location>
    <ligand>
        <name>ATP</name>
        <dbReference type="ChEBI" id="CHEBI:30616"/>
    </ligand>
</feature>
<organism evidence="11 12">
    <name type="scientific">Anabaena cylindrica (strain ATCC 27899 / PCC 7122)</name>
    <dbReference type="NCBI Taxonomy" id="272123"/>
    <lineage>
        <taxon>Bacteria</taxon>
        <taxon>Bacillati</taxon>
        <taxon>Cyanobacteriota</taxon>
        <taxon>Cyanophyceae</taxon>
        <taxon>Nostocales</taxon>
        <taxon>Nostocaceae</taxon>
        <taxon>Anabaena</taxon>
    </lineage>
</organism>
<evidence type="ECO:0000256" key="7">
    <source>
        <dbReference type="ARBA" id="ARBA00047899"/>
    </source>
</evidence>
<keyword evidence="4 9" id="KW-0547">Nucleotide-binding</keyword>
<accession>K9ZL73</accession>
<dbReference type="PROSITE" id="PS50011">
    <property type="entry name" value="PROTEIN_KINASE_DOM"/>
    <property type="match status" value="1"/>
</dbReference>
<proteinExistence type="predicted"/>
<dbReference type="AlphaFoldDB" id="K9ZL73"/>
<keyword evidence="12" id="KW-1185">Reference proteome</keyword>
<dbReference type="Gene3D" id="3.30.200.20">
    <property type="entry name" value="Phosphorylase Kinase, domain 1"/>
    <property type="match status" value="1"/>
</dbReference>
<dbReference type="EC" id="2.7.11.1" evidence="1"/>
<dbReference type="OrthoDB" id="468998at2"/>
<comment type="catalytic activity">
    <reaction evidence="8">
        <text>L-seryl-[protein] + ATP = O-phospho-L-seryl-[protein] + ADP + H(+)</text>
        <dbReference type="Rhea" id="RHEA:17989"/>
        <dbReference type="Rhea" id="RHEA-COMP:9863"/>
        <dbReference type="Rhea" id="RHEA-COMP:11604"/>
        <dbReference type="ChEBI" id="CHEBI:15378"/>
        <dbReference type="ChEBI" id="CHEBI:29999"/>
        <dbReference type="ChEBI" id="CHEBI:30616"/>
        <dbReference type="ChEBI" id="CHEBI:83421"/>
        <dbReference type="ChEBI" id="CHEBI:456216"/>
        <dbReference type="EC" id="2.7.11.1"/>
    </reaction>
</comment>
<evidence type="ECO:0000256" key="5">
    <source>
        <dbReference type="ARBA" id="ARBA00022777"/>
    </source>
</evidence>
<keyword evidence="6 9" id="KW-0067">ATP-binding</keyword>
<dbReference type="InterPro" id="IPR011009">
    <property type="entry name" value="Kinase-like_dom_sf"/>
</dbReference>
<dbReference type="CDD" id="cd14014">
    <property type="entry name" value="STKc_PknB_like"/>
    <property type="match status" value="1"/>
</dbReference>
<dbReference type="STRING" id="272123.Anacy_4642"/>
<dbReference type="GO" id="GO:0005524">
    <property type="term" value="F:ATP binding"/>
    <property type="evidence" value="ECO:0007669"/>
    <property type="project" value="UniProtKB-UniRule"/>
</dbReference>
<evidence type="ECO:0000256" key="8">
    <source>
        <dbReference type="ARBA" id="ARBA00048679"/>
    </source>
</evidence>
<reference evidence="12" key="1">
    <citation type="journal article" date="2013" name="Proc. Natl. Acad. Sci. U.S.A.">
        <title>Improving the coverage of the cyanobacterial phylum using diversity-driven genome sequencing.</title>
        <authorList>
            <person name="Shih P.M."/>
            <person name="Wu D."/>
            <person name="Latifi A."/>
            <person name="Axen S.D."/>
            <person name="Fewer D.P."/>
            <person name="Talla E."/>
            <person name="Calteau A."/>
            <person name="Cai F."/>
            <person name="Tandeau de Marsac N."/>
            <person name="Rippka R."/>
            <person name="Herdman M."/>
            <person name="Sivonen K."/>
            <person name="Coursin T."/>
            <person name="Laurent T."/>
            <person name="Goodwin L."/>
            <person name="Nolan M."/>
            <person name="Davenport K.W."/>
            <person name="Han C.S."/>
            <person name="Rubin E.M."/>
            <person name="Eisen J.A."/>
            <person name="Woyke T."/>
            <person name="Gugger M."/>
            <person name="Kerfeld C.A."/>
        </authorList>
    </citation>
    <scope>NUCLEOTIDE SEQUENCE [LARGE SCALE GENOMIC DNA]</scope>
    <source>
        <strain evidence="12">ATCC 27899 / PCC 7122</strain>
    </source>
</reference>
<feature type="domain" description="Protein kinase" evidence="10">
    <location>
        <begin position="14"/>
        <end position="282"/>
    </location>
</feature>
<protein>
    <recommendedName>
        <fullName evidence="1">non-specific serine/threonine protein kinase</fullName>
        <ecNumber evidence="1">2.7.11.1</ecNumber>
    </recommendedName>
</protein>
<dbReference type="HOGENOM" id="CLU_000288_135_5_3"/>
<dbReference type="eggNOG" id="COG0515">
    <property type="taxonomic scope" value="Bacteria"/>
</dbReference>
<evidence type="ECO:0000256" key="1">
    <source>
        <dbReference type="ARBA" id="ARBA00012513"/>
    </source>
</evidence>
<evidence type="ECO:0000259" key="10">
    <source>
        <dbReference type="PROSITE" id="PS50011"/>
    </source>
</evidence>
<keyword evidence="5 11" id="KW-0418">Kinase</keyword>
<comment type="catalytic activity">
    <reaction evidence="7">
        <text>L-threonyl-[protein] + ATP = O-phospho-L-threonyl-[protein] + ADP + H(+)</text>
        <dbReference type="Rhea" id="RHEA:46608"/>
        <dbReference type="Rhea" id="RHEA-COMP:11060"/>
        <dbReference type="Rhea" id="RHEA-COMP:11605"/>
        <dbReference type="ChEBI" id="CHEBI:15378"/>
        <dbReference type="ChEBI" id="CHEBI:30013"/>
        <dbReference type="ChEBI" id="CHEBI:30616"/>
        <dbReference type="ChEBI" id="CHEBI:61977"/>
        <dbReference type="ChEBI" id="CHEBI:456216"/>
        <dbReference type="EC" id="2.7.11.1"/>
    </reaction>
</comment>
<dbReference type="Gene3D" id="1.10.510.10">
    <property type="entry name" value="Transferase(Phosphotransferase) domain 1"/>
    <property type="match status" value="1"/>
</dbReference>
<dbReference type="PANTHER" id="PTHR24363">
    <property type="entry name" value="SERINE/THREONINE PROTEIN KINASE"/>
    <property type="match status" value="1"/>
</dbReference>
<evidence type="ECO:0000256" key="3">
    <source>
        <dbReference type="ARBA" id="ARBA00022679"/>
    </source>
</evidence>
<evidence type="ECO:0000256" key="6">
    <source>
        <dbReference type="ARBA" id="ARBA00022840"/>
    </source>
</evidence>
<dbReference type="InterPro" id="IPR000719">
    <property type="entry name" value="Prot_kinase_dom"/>
</dbReference>
<dbReference type="SUPFAM" id="SSF56112">
    <property type="entry name" value="Protein kinase-like (PK-like)"/>
    <property type="match status" value="1"/>
</dbReference>
<evidence type="ECO:0000313" key="12">
    <source>
        <dbReference type="Proteomes" id="UP000010474"/>
    </source>
</evidence>
<dbReference type="Pfam" id="PF00069">
    <property type="entry name" value="Pkinase"/>
    <property type="match status" value="1"/>
</dbReference>
<dbReference type="EMBL" id="CP003659">
    <property type="protein sequence ID" value="AFZ59993.1"/>
    <property type="molecule type" value="Genomic_DNA"/>
</dbReference>
<gene>
    <name evidence="11" type="ordered locus">Anacy_4642</name>
</gene>
<name>K9ZL73_ANACC</name>
<evidence type="ECO:0000256" key="2">
    <source>
        <dbReference type="ARBA" id="ARBA00022527"/>
    </source>
</evidence>
<keyword evidence="3" id="KW-0808">Transferase</keyword>
<dbReference type="SMART" id="SM00220">
    <property type="entry name" value="S_TKc"/>
    <property type="match status" value="1"/>
</dbReference>
<dbReference type="GO" id="GO:0004674">
    <property type="term" value="F:protein serine/threonine kinase activity"/>
    <property type="evidence" value="ECO:0007669"/>
    <property type="project" value="UniProtKB-KW"/>
</dbReference>
<evidence type="ECO:0000313" key="11">
    <source>
        <dbReference type="EMBL" id="AFZ59993.1"/>
    </source>
</evidence>
<dbReference type="KEGG" id="acy:Anacy_4642"/>
<dbReference type="PATRIC" id="fig|272123.3.peg.5053"/>
<evidence type="ECO:0000256" key="9">
    <source>
        <dbReference type="PROSITE-ProRule" id="PRU10141"/>
    </source>
</evidence>
<dbReference type="PANTHER" id="PTHR24363:SF0">
    <property type="entry name" value="SERINE_THREONINE KINASE LIKE DOMAIN CONTAINING 1"/>
    <property type="match status" value="1"/>
</dbReference>
<dbReference type="PROSITE" id="PS00107">
    <property type="entry name" value="PROTEIN_KINASE_ATP"/>
    <property type="match status" value="1"/>
</dbReference>
<dbReference type="Proteomes" id="UP000010474">
    <property type="component" value="Chromosome"/>
</dbReference>
<evidence type="ECO:0000256" key="4">
    <source>
        <dbReference type="ARBA" id="ARBA00022741"/>
    </source>
</evidence>
<sequence>MSNQTVKQLLQGRYQIVQSLGAGVFGQTYIAEDVDYPERPRCVIKQLKVNDYQSSAYFDYLRLRFLTETETLKHLGQHNQIPQLITFFEENEQFYLVQEHIVGQPLSGELSLNQQRGIQWTAIEAMTFLEDALGILEFVHSKGFIHCDVKPENLIRRAGDHKLVLIDFGSIQPIDFSTDAELPISQIPVSSLGYIPPEQFLGQTQPNSDIYALGMIVLQALTGLTPLQLKIDPTNNEIPWRCEGTEIDEYLAVFINQMIRYNYQERFQSASEALWILNHITWKHQPQIIAPTQPSTSLKKNVQKKNSKSEPLLAGMRLGLALNSLVVGLGVSALVNNSLVYSETGTLSKAITEYQSGDLEKAINIAKSIPPYSNVYPEAQDTIAEWQKQWHIETENYLAAEQALNEGKLSDAILNVSQIPYTSYWSSKREKLVEKTQANLEEQSRNLLNQAYAKAENREFSAALEYLRQIPPETYAGTIVQQKLTEYKQKQQIRAGYFLHTAYKKALTNDFASAIKLLKKIPQDTEAYPQAQIKIQEYNQKLELRGKIQNIVKNSRVSVINQLTIFGQSDSDAKIAYFPSPDEVREVNIST</sequence>
<dbReference type="InterPro" id="IPR017441">
    <property type="entry name" value="Protein_kinase_ATP_BS"/>
</dbReference>
<keyword evidence="2 11" id="KW-0723">Serine/threonine-protein kinase</keyword>
<dbReference type="RefSeq" id="WP_015216609.1">
    <property type="nucleotide sequence ID" value="NC_019771.1"/>
</dbReference>